<dbReference type="GO" id="GO:0003677">
    <property type="term" value="F:DNA binding"/>
    <property type="evidence" value="ECO:0007669"/>
    <property type="project" value="InterPro"/>
</dbReference>
<dbReference type="PROSITE" id="PS50943">
    <property type="entry name" value="HTH_CROC1"/>
    <property type="match status" value="1"/>
</dbReference>
<dbReference type="OrthoDB" id="5149137at2"/>
<protein>
    <recommendedName>
        <fullName evidence="1">HTH cro/C1-type domain-containing protein</fullName>
    </recommendedName>
</protein>
<accession>W9GFR8</accession>
<dbReference type="Proteomes" id="UP000019494">
    <property type="component" value="Unassembled WGS sequence"/>
</dbReference>
<comment type="caution">
    <text evidence="2">The sequence shown here is derived from an EMBL/GenBank/DDBJ whole genome shotgun (WGS) entry which is preliminary data.</text>
</comment>
<dbReference type="CDD" id="cd00093">
    <property type="entry name" value="HTH_XRE"/>
    <property type="match status" value="1"/>
</dbReference>
<proteinExistence type="predicted"/>
<name>W9GFR8_9MICO</name>
<sequence>MTLITEVKARRRLPSPSLARELRRSAGLSQARIAKELGVTRVTVARWESGTRSPRGSLMVAYVELLEDLREAE</sequence>
<dbReference type="SUPFAM" id="SSF47413">
    <property type="entry name" value="lambda repressor-like DNA-binding domains"/>
    <property type="match status" value="1"/>
</dbReference>
<evidence type="ECO:0000313" key="2">
    <source>
        <dbReference type="EMBL" id="EWT05051.1"/>
    </source>
</evidence>
<dbReference type="InterPro" id="IPR001387">
    <property type="entry name" value="Cro/C1-type_HTH"/>
</dbReference>
<dbReference type="SMART" id="SM00530">
    <property type="entry name" value="HTH_XRE"/>
    <property type="match status" value="1"/>
</dbReference>
<organism evidence="2 3">
    <name type="scientific">Intrasporangium chromatireducens Q5-1</name>
    <dbReference type="NCBI Taxonomy" id="584657"/>
    <lineage>
        <taxon>Bacteria</taxon>
        <taxon>Bacillati</taxon>
        <taxon>Actinomycetota</taxon>
        <taxon>Actinomycetes</taxon>
        <taxon>Micrococcales</taxon>
        <taxon>Intrasporangiaceae</taxon>
        <taxon>Intrasporangium</taxon>
    </lineage>
</organism>
<feature type="domain" description="HTH cro/C1-type" evidence="1">
    <location>
        <begin position="20"/>
        <end position="72"/>
    </location>
</feature>
<keyword evidence="3" id="KW-1185">Reference proteome</keyword>
<gene>
    <name evidence="2" type="ORF">N864_07620</name>
</gene>
<evidence type="ECO:0000313" key="3">
    <source>
        <dbReference type="Proteomes" id="UP000019494"/>
    </source>
</evidence>
<dbReference type="Gene3D" id="1.10.260.40">
    <property type="entry name" value="lambda repressor-like DNA-binding domains"/>
    <property type="match status" value="1"/>
</dbReference>
<reference evidence="3" key="1">
    <citation type="submission" date="2013-08" db="EMBL/GenBank/DDBJ databases">
        <title>Intrasporangium oryzae NRRL B-24470.</title>
        <authorList>
            <person name="Liu H."/>
            <person name="Wang G."/>
        </authorList>
    </citation>
    <scope>NUCLEOTIDE SEQUENCE [LARGE SCALE GENOMIC DNA]</scope>
    <source>
        <strain evidence="3">Q5-1</strain>
    </source>
</reference>
<dbReference type="EMBL" id="AWQS01000152">
    <property type="protein sequence ID" value="EWT05051.1"/>
    <property type="molecule type" value="Genomic_DNA"/>
</dbReference>
<evidence type="ECO:0000259" key="1">
    <source>
        <dbReference type="PROSITE" id="PS50943"/>
    </source>
</evidence>
<dbReference type="Pfam" id="PF01381">
    <property type="entry name" value="HTH_3"/>
    <property type="match status" value="1"/>
</dbReference>
<dbReference type="AlphaFoldDB" id="W9GFR8"/>
<dbReference type="InterPro" id="IPR010982">
    <property type="entry name" value="Lambda_DNA-bd_dom_sf"/>
</dbReference>